<feature type="domain" description="Bacterial CdiA-CT RNAse A" evidence="2">
    <location>
        <begin position="245"/>
        <end position="355"/>
    </location>
</feature>
<comment type="caution">
    <text evidence="3">The sequence shown here is derived from an EMBL/GenBank/DDBJ whole genome shotgun (WGS) entry which is preliminary data.</text>
</comment>
<keyword evidence="1" id="KW-0732">Signal</keyword>
<organism evidence="3 4">
    <name type="scientific">Orbus sasakiae</name>
    <dbReference type="NCBI Taxonomy" id="1078475"/>
    <lineage>
        <taxon>Bacteria</taxon>
        <taxon>Pseudomonadati</taxon>
        <taxon>Pseudomonadota</taxon>
        <taxon>Gammaproteobacteria</taxon>
        <taxon>Orbales</taxon>
        <taxon>Orbaceae</taxon>
        <taxon>Orbus</taxon>
    </lineage>
</organism>
<dbReference type="EMBL" id="BAABHY010000001">
    <property type="protein sequence ID" value="GAA5106426.1"/>
    <property type="molecule type" value="Genomic_DNA"/>
</dbReference>
<protein>
    <recommendedName>
        <fullName evidence="2">Bacterial CdiA-CT RNAse A domain-containing protein</fullName>
    </recommendedName>
</protein>
<feature type="chain" id="PRO_5046297191" description="Bacterial CdiA-CT RNAse A domain-containing protein" evidence="1">
    <location>
        <begin position="29"/>
        <end position="357"/>
    </location>
</feature>
<name>A0ABP9N0Z8_9GAMM</name>
<feature type="signal peptide" evidence="1">
    <location>
        <begin position="1"/>
        <end position="28"/>
    </location>
</feature>
<dbReference type="CDD" id="cd20684">
    <property type="entry name" value="CdiA-CT_Yk_RNaseA-like"/>
    <property type="match status" value="1"/>
</dbReference>
<evidence type="ECO:0000259" key="2">
    <source>
        <dbReference type="Pfam" id="PF18431"/>
    </source>
</evidence>
<dbReference type="Proteomes" id="UP001500171">
    <property type="component" value="Unassembled WGS sequence"/>
</dbReference>
<evidence type="ECO:0000313" key="4">
    <source>
        <dbReference type="Proteomes" id="UP001500171"/>
    </source>
</evidence>
<evidence type="ECO:0000313" key="3">
    <source>
        <dbReference type="EMBL" id="GAA5106426.1"/>
    </source>
</evidence>
<dbReference type="RefSeq" id="WP_345488706.1">
    <property type="nucleotide sequence ID" value="NZ_BAABHY010000001.1"/>
</dbReference>
<proteinExistence type="predicted"/>
<gene>
    <name evidence="3" type="ORF">GCM10023211_06250</name>
</gene>
<reference evidence="4" key="1">
    <citation type="journal article" date="2019" name="Int. J. Syst. Evol. Microbiol.">
        <title>The Global Catalogue of Microorganisms (GCM) 10K type strain sequencing project: providing services to taxonomists for standard genome sequencing and annotation.</title>
        <authorList>
            <consortium name="The Broad Institute Genomics Platform"/>
            <consortium name="The Broad Institute Genome Sequencing Center for Infectious Disease"/>
            <person name="Wu L."/>
            <person name="Ma J."/>
        </authorList>
    </citation>
    <scope>NUCLEOTIDE SEQUENCE [LARGE SCALE GENOMIC DNA]</scope>
    <source>
        <strain evidence="4">JCM 18050</strain>
    </source>
</reference>
<dbReference type="InterPro" id="IPR041436">
    <property type="entry name" value="RNAse_A_bac"/>
</dbReference>
<keyword evidence="4" id="KW-1185">Reference proteome</keyword>
<dbReference type="Pfam" id="PF18431">
    <property type="entry name" value="RNAse_A_bac"/>
    <property type="match status" value="1"/>
</dbReference>
<accession>A0ABP9N0Z8</accession>
<sequence length="357" mass="39282">MKKVFKASYLLIMALTLCLASSIAPSFAFQKQQTANVVQTHFKDNEQSGKSNEYTQQIIEQITADKFDKKTFSIDATQLADNVTIAVTNQRDYFVIRDNKIWGQYAIAEPTGQPSAYRQYILVNGQVYKVAGKSLKSAVKDSRITYQAGFTAQADKVMDSVAKQATQTSITYLKQSSKLSALLSSFSTIETQSNVQEPVISRVQGTNESTSAYQTVPHGVKPTELDNIIYQVPGGGLIAHEAAGGHLIARHVAKTEQELFERVANGQVKTASSFTDMATAEKIVSLAIEANRKKIQQYLSGSEHGYLVIEYQANYVIGISVTRGKYGSIKVRNARIILARDPRMPVGYKIITGYPAP</sequence>
<evidence type="ECO:0000256" key="1">
    <source>
        <dbReference type="SAM" id="SignalP"/>
    </source>
</evidence>